<dbReference type="PANTHER" id="PTHR43201">
    <property type="entry name" value="ACYL-COA SYNTHETASE"/>
    <property type="match status" value="1"/>
</dbReference>
<evidence type="ECO:0000256" key="2">
    <source>
        <dbReference type="ARBA" id="ARBA00022598"/>
    </source>
</evidence>
<dbReference type="Gene3D" id="3.30.300.30">
    <property type="match status" value="1"/>
</dbReference>
<accession>A0AAP9GXC0</accession>
<evidence type="ECO:0000256" key="1">
    <source>
        <dbReference type="ARBA" id="ARBA00006432"/>
    </source>
</evidence>
<dbReference type="InterPro" id="IPR020845">
    <property type="entry name" value="AMP-binding_CS"/>
</dbReference>
<dbReference type="Pfam" id="PF00501">
    <property type="entry name" value="AMP-binding"/>
    <property type="match status" value="1"/>
</dbReference>
<comment type="similarity">
    <text evidence="1">Belongs to the ATP-dependent AMP-binding enzyme family.</text>
</comment>
<dbReference type="InterPro" id="IPR042099">
    <property type="entry name" value="ANL_N_sf"/>
</dbReference>
<dbReference type="InterPro" id="IPR000873">
    <property type="entry name" value="AMP-dep_synth/lig_dom"/>
</dbReference>
<sequence length="511" mass="55763">MQHLFESLARHAQQFPDREAIVTAQKTLSYADLQQRVTQLSLEFSHSKAQRLALWGSNTVDWIVVDLAAQKAGMTVIPVPLFFTAAQVQHLLQDSQTDVLCVLNDSAEIPQVLQPVFVEMQLQTQATSALFQGQLFSIHQQDVSPHVPFRDVAHPVKVTYTSGSTGTPKGVCLSAATIQSITTALGQALQSSQLGRHLCLIPFATLLENIAGVYVSLNMGRTVVVGEVNQFGLMSNHQFDVTRFVHAVQKYQIESVILLPQMLKAIVEYLALNADVDLSSLKFIAVGGGKVSADLLKQSQQFNLPVYEGYGLSECASVVSLNVPEARKIGSVGRVLPHVQVKIAANGEVVVKGNAMLGYMHELQAGQTEVAEIHTGDAGYFDAEGYLYITGRIKQVIISSFGRNISPEWVEANSLSESEIQQIAIFGEAQPYLSAVIYAAAETSDAQLATAIQRANTRMPDYAQIQQWCRAPQAFSLTNHMLTDNGKLRRAVIQQHFQSALTTSAQQLATA</sequence>
<evidence type="ECO:0000259" key="3">
    <source>
        <dbReference type="Pfam" id="PF00501"/>
    </source>
</evidence>
<proteinExistence type="inferred from homology"/>
<dbReference type="SUPFAM" id="SSF56801">
    <property type="entry name" value="Acetyl-CoA synthetase-like"/>
    <property type="match status" value="1"/>
</dbReference>
<organism evidence="4 5">
    <name type="scientific">Acinetobacter towneri</name>
    <dbReference type="NCBI Taxonomy" id="202956"/>
    <lineage>
        <taxon>Bacteria</taxon>
        <taxon>Pseudomonadati</taxon>
        <taxon>Pseudomonadota</taxon>
        <taxon>Gammaproteobacteria</taxon>
        <taxon>Moraxellales</taxon>
        <taxon>Moraxellaceae</taxon>
        <taxon>Acinetobacter</taxon>
    </lineage>
</organism>
<reference evidence="5" key="1">
    <citation type="submission" date="2019-11" db="EMBL/GenBank/DDBJ databases">
        <title>Escherichia coli 1916D6.</title>
        <authorList>
            <person name="Yao H."/>
            <person name="Du X."/>
            <person name="Yu R."/>
            <person name="Li A."/>
        </authorList>
    </citation>
    <scope>NUCLEOTIDE SEQUENCE [LARGE SCALE GENOMIC DNA]</scope>
    <source>
        <strain evidence="5">19110F47</strain>
    </source>
</reference>
<dbReference type="AlphaFoldDB" id="A0AAP9GXC0"/>
<dbReference type="GO" id="GO:0006631">
    <property type="term" value="P:fatty acid metabolic process"/>
    <property type="evidence" value="ECO:0007669"/>
    <property type="project" value="TreeGrafter"/>
</dbReference>
<dbReference type="Pfam" id="PF23562">
    <property type="entry name" value="AMP-binding_C_3"/>
    <property type="match status" value="1"/>
</dbReference>
<gene>
    <name evidence="4" type="ORF">GJD93_04590</name>
</gene>
<dbReference type="PROSITE" id="PS00455">
    <property type="entry name" value="AMP_BINDING"/>
    <property type="match status" value="1"/>
</dbReference>
<dbReference type="PANTHER" id="PTHR43201:SF5">
    <property type="entry name" value="MEDIUM-CHAIN ACYL-COA LIGASE ACSF2, MITOCHONDRIAL"/>
    <property type="match status" value="1"/>
</dbReference>
<protein>
    <submittedName>
        <fullName evidence="4">AMP-binding protein</fullName>
    </submittedName>
</protein>
<name>A0AAP9GXC0_9GAMM</name>
<dbReference type="GO" id="GO:0031956">
    <property type="term" value="F:medium-chain fatty acid-CoA ligase activity"/>
    <property type="evidence" value="ECO:0007669"/>
    <property type="project" value="TreeGrafter"/>
</dbReference>
<evidence type="ECO:0000313" key="4">
    <source>
        <dbReference type="EMBL" id="QGM28809.1"/>
    </source>
</evidence>
<dbReference type="EMBL" id="CP046045">
    <property type="protein sequence ID" value="QGM28809.1"/>
    <property type="molecule type" value="Genomic_DNA"/>
</dbReference>
<feature type="domain" description="AMP-dependent synthetase/ligase" evidence="3">
    <location>
        <begin position="9"/>
        <end position="354"/>
    </location>
</feature>
<keyword evidence="2" id="KW-0436">Ligase</keyword>
<evidence type="ECO:0000313" key="5">
    <source>
        <dbReference type="Proteomes" id="UP000405075"/>
    </source>
</evidence>
<dbReference type="InterPro" id="IPR045851">
    <property type="entry name" value="AMP-bd_C_sf"/>
</dbReference>
<dbReference type="Proteomes" id="UP000405075">
    <property type="component" value="Chromosome"/>
</dbReference>
<dbReference type="Gene3D" id="3.40.50.12780">
    <property type="entry name" value="N-terminal domain of ligase-like"/>
    <property type="match status" value="1"/>
</dbReference>